<protein>
    <submittedName>
        <fullName evidence="1">Uncharacterized protein</fullName>
    </submittedName>
</protein>
<dbReference type="OrthoDB" id="5137852at2759"/>
<dbReference type="AlphaFoldDB" id="A0A9P9I9D4"/>
<evidence type="ECO:0000313" key="2">
    <source>
        <dbReference type="Proteomes" id="UP000738349"/>
    </source>
</evidence>
<gene>
    <name evidence="1" type="ORF">EDB81DRAFT_670689</name>
</gene>
<sequence>LQADFPNRRHQTALWDFVGSCSNLECLSIEATHFLDLDKLKWLKSAQSRGLRSLSLSRIWTSISSMQELVRPHTEATNSPQLQCITFSEVKVHTNGGDWYKFFSYLRNDCPDFVCCKVERLTYFSEHPHFEWNNRISENYNVIWTERGEDWDELRELTRQLVRKAGGEDLYPETCLECLECILDD</sequence>
<accession>A0A9P9I9D4</accession>
<dbReference type="EMBL" id="JAGMUV010000037">
    <property type="protein sequence ID" value="KAH7112636.1"/>
    <property type="molecule type" value="Genomic_DNA"/>
</dbReference>
<name>A0A9P9I9D4_9HYPO</name>
<keyword evidence="2" id="KW-1185">Reference proteome</keyword>
<feature type="non-terminal residue" evidence="1">
    <location>
        <position position="1"/>
    </location>
</feature>
<evidence type="ECO:0000313" key="1">
    <source>
        <dbReference type="EMBL" id="KAH7112636.1"/>
    </source>
</evidence>
<proteinExistence type="predicted"/>
<organism evidence="1 2">
    <name type="scientific">Dactylonectria macrodidyma</name>
    <dbReference type="NCBI Taxonomy" id="307937"/>
    <lineage>
        <taxon>Eukaryota</taxon>
        <taxon>Fungi</taxon>
        <taxon>Dikarya</taxon>
        <taxon>Ascomycota</taxon>
        <taxon>Pezizomycotina</taxon>
        <taxon>Sordariomycetes</taxon>
        <taxon>Hypocreomycetidae</taxon>
        <taxon>Hypocreales</taxon>
        <taxon>Nectriaceae</taxon>
        <taxon>Dactylonectria</taxon>
    </lineage>
</organism>
<dbReference type="Proteomes" id="UP000738349">
    <property type="component" value="Unassembled WGS sequence"/>
</dbReference>
<comment type="caution">
    <text evidence="1">The sequence shown here is derived from an EMBL/GenBank/DDBJ whole genome shotgun (WGS) entry which is preliminary data.</text>
</comment>
<reference evidence="1" key="1">
    <citation type="journal article" date="2021" name="Nat. Commun.">
        <title>Genetic determinants of endophytism in the Arabidopsis root mycobiome.</title>
        <authorList>
            <person name="Mesny F."/>
            <person name="Miyauchi S."/>
            <person name="Thiergart T."/>
            <person name="Pickel B."/>
            <person name="Atanasova L."/>
            <person name="Karlsson M."/>
            <person name="Huettel B."/>
            <person name="Barry K.W."/>
            <person name="Haridas S."/>
            <person name="Chen C."/>
            <person name="Bauer D."/>
            <person name="Andreopoulos W."/>
            <person name="Pangilinan J."/>
            <person name="LaButti K."/>
            <person name="Riley R."/>
            <person name="Lipzen A."/>
            <person name="Clum A."/>
            <person name="Drula E."/>
            <person name="Henrissat B."/>
            <person name="Kohler A."/>
            <person name="Grigoriev I.V."/>
            <person name="Martin F.M."/>
            <person name="Hacquard S."/>
        </authorList>
    </citation>
    <scope>NUCLEOTIDE SEQUENCE</scope>
    <source>
        <strain evidence="1">MPI-CAGE-AT-0147</strain>
    </source>
</reference>